<feature type="region of interest" description="Disordered" evidence="1">
    <location>
        <begin position="58"/>
        <end position="95"/>
    </location>
</feature>
<feature type="transmembrane region" description="Helical" evidence="2">
    <location>
        <begin position="33"/>
        <end position="53"/>
    </location>
</feature>
<protein>
    <submittedName>
        <fullName evidence="3">Uncharacterized protein</fullName>
    </submittedName>
</protein>
<keyword evidence="2" id="KW-0812">Transmembrane</keyword>
<accession>A0A3A9ZQC9</accession>
<evidence type="ECO:0000313" key="3">
    <source>
        <dbReference type="EMBL" id="RKN50381.1"/>
    </source>
</evidence>
<proteinExistence type="predicted"/>
<dbReference type="OrthoDB" id="5197709at2"/>
<evidence type="ECO:0000313" key="4">
    <source>
        <dbReference type="Proteomes" id="UP000281726"/>
    </source>
</evidence>
<reference evidence="3 4" key="1">
    <citation type="journal article" date="2004" name="Syst. Appl. Microbiol.">
        <title>Cryptoendolithic actinomycetes from antarctic sandstone rock samples: Micromonospora endolithica sp. nov. and two isolates related to Micromonospora coerulea Jensen 1932.</title>
        <authorList>
            <person name="Hirsch P."/>
            <person name="Mevs U."/>
            <person name="Kroppenstedt R.M."/>
            <person name="Schumann P."/>
            <person name="Stackebrandt E."/>
        </authorList>
    </citation>
    <scope>NUCLEOTIDE SEQUENCE [LARGE SCALE GENOMIC DNA]</scope>
    <source>
        <strain evidence="3 4">JCM 12677</strain>
    </source>
</reference>
<dbReference type="Proteomes" id="UP000281726">
    <property type="component" value="Unassembled WGS sequence"/>
</dbReference>
<feature type="region of interest" description="Disordered" evidence="1">
    <location>
        <begin position="1"/>
        <end position="32"/>
    </location>
</feature>
<evidence type="ECO:0000256" key="2">
    <source>
        <dbReference type="SAM" id="Phobius"/>
    </source>
</evidence>
<gene>
    <name evidence="3" type="ORF">D7223_00820</name>
</gene>
<organism evidence="3 4">
    <name type="scientific">Micromonospora endolithica</name>
    <dbReference type="NCBI Taxonomy" id="230091"/>
    <lineage>
        <taxon>Bacteria</taxon>
        <taxon>Bacillati</taxon>
        <taxon>Actinomycetota</taxon>
        <taxon>Actinomycetes</taxon>
        <taxon>Micromonosporales</taxon>
        <taxon>Micromonosporaceae</taxon>
        <taxon>Micromonospora</taxon>
    </lineage>
</organism>
<dbReference type="AlphaFoldDB" id="A0A3A9ZQC9"/>
<evidence type="ECO:0000256" key="1">
    <source>
        <dbReference type="SAM" id="MobiDB-lite"/>
    </source>
</evidence>
<feature type="compositionally biased region" description="Basic and acidic residues" evidence="1">
    <location>
        <begin position="17"/>
        <end position="29"/>
    </location>
</feature>
<comment type="caution">
    <text evidence="3">The sequence shown here is derived from an EMBL/GenBank/DDBJ whole genome shotgun (WGS) entry which is preliminary data.</text>
</comment>
<keyword evidence="2" id="KW-0472">Membrane</keyword>
<sequence>MTDPPRSRPAGEGTGLDSDRGSPRSEPPRAPRWVKVSAVIVGVLILLAVILAITGSGHGPGRHAAATGAPTPDGDIPAVFVSSPGANHASHGSYR</sequence>
<keyword evidence="4" id="KW-1185">Reference proteome</keyword>
<name>A0A3A9ZQC9_9ACTN</name>
<dbReference type="EMBL" id="RBAK01000001">
    <property type="protein sequence ID" value="RKN50381.1"/>
    <property type="molecule type" value="Genomic_DNA"/>
</dbReference>
<keyword evidence="2" id="KW-1133">Transmembrane helix</keyword>